<evidence type="ECO:0000313" key="2">
    <source>
        <dbReference type="EMBL" id="XAH74178.1"/>
    </source>
</evidence>
<dbReference type="EMBL" id="CP146256">
    <property type="protein sequence ID" value="XAH74178.1"/>
    <property type="molecule type" value="Genomic_DNA"/>
</dbReference>
<dbReference type="Pfam" id="PF07602">
    <property type="entry name" value="DUF1565"/>
    <property type="match status" value="1"/>
</dbReference>
<dbReference type="InterPro" id="IPR011050">
    <property type="entry name" value="Pectin_lyase_fold/virulence"/>
</dbReference>
<proteinExistence type="predicted"/>
<gene>
    <name evidence="2" type="ORF">V6984_22205</name>
</gene>
<reference evidence="2 3" key="1">
    <citation type="submission" date="2024-02" db="EMBL/GenBank/DDBJ databases">
        <title>Bacterial strain from lacustrine sediment.</title>
        <authorList>
            <person name="Petit C."/>
            <person name="Fadhlaoui K."/>
        </authorList>
    </citation>
    <scope>NUCLEOTIDE SEQUENCE [LARGE SCALE GENOMIC DNA]</scope>
    <source>
        <strain evidence="2 3">IPX-CK</strain>
    </source>
</reference>
<name>A0ABZ3EVA7_9FIRM</name>
<evidence type="ECO:0000313" key="3">
    <source>
        <dbReference type="Proteomes" id="UP001451571"/>
    </source>
</evidence>
<dbReference type="Gene3D" id="2.160.20.10">
    <property type="entry name" value="Single-stranded right-handed beta-helix, Pectin lyase-like"/>
    <property type="match status" value="1"/>
</dbReference>
<evidence type="ECO:0000259" key="1">
    <source>
        <dbReference type="Pfam" id="PF07602"/>
    </source>
</evidence>
<dbReference type="InterPro" id="IPR011459">
    <property type="entry name" value="DUF1565"/>
</dbReference>
<dbReference type="SUPFAM" id="SSF51126">
    <property type="entry name" value="Pectin lyase-like"/>
    <property type="match status" value="1"/>
</dbReference>
<keyword evidence="3" id="KW-1185">Reference proteome</keyword>
<dbReference type="RefSeq" id="WP_342757772.1">
    <property type="nucleotide sequence ID" value="NZ_CP146256.1"/>
</dbReference>
<sequence length="61" mass="7222">MLFIYKYSLLAGTKNQPFRTISRAAQAARAGDTVTVHTGEYREWVKPAYRVQRHIRTRRKR</sequence>
<accession>A0ABZ3EVA7</accession>
<dbReference type="Proteomes" id="UP001451571">
    <property type="component" value="Chromosome"/>
</dbReference>
<dbReference type="InterPro" id="IPR012334">
    <property type="entry name" value="Pectin_lyas_fold"/>
</dbReference>
<protein>
    <submittedName>
        <fullName evidence="2">DUF1565 domain-containing protein</fullName>
    </submittedName>
</protein>
<feature type="domain" description="DUF1565" evidence="1">
    <location>
        <begin position="11"/>
        <end position="44"/>
    </location>
</feature>
<organism evidence="2 3">
    <name type="scientific">Kineothrix sedimenti</name>
    <dbReference type="NCBI Taxonomy" id="3123317"/>
    <lineage>
        <taxon>Bacteria</taxon>
        <taxon>Bacillati</taxon>
        <taxon>Bacillota</taxon>
        <taxon>Clostridia</taxon>
        <taxon>Lachnospirales</taxon>
        <taxon>Lachnospiraceae</taxon>
        <taxon>Kineothrix</taxon>
    </lineage>
</organism>